<keyword evidence="3" id="KW-0050">Antiport</keyword>
<evidence type="ECO:0000256" key="1">
    <source>
        <dbReference type="ARBA" id="ARBA00004651"/>
    </source>
</evidence>
<evidence type="ECO:0000256" key="7">
    <source>
        <dbReference type="ARBA" id="ARBA00023065"/>
    </source>
</evidence>
<dbReference type="GO" id="GO:0015297">
    <property type="term" value="F:antiporter activity"/>
    <property type="evidence" value="ECO:0007669"/>
    <property type="project" value="UniProtKB-KW"/>
</dbReference>
<keyword evidence="4" id="KW-1003">Cell membrane</keyword>
<keyword evidence="2" id="KW-0813">Transport</keyword>
<dbReference type="Proteomes" id="UP000245206">
    <property type="component" value="Unassembled WGS sequence"/>
</dbReference>
<keyword evidence="5 10" id="KW-0812">Transmembrane</keyword>
<dbReference type="PIRSF" id="PIRSF006603">
    <property type="entry name" value="DinF"/>
    <property type="match status" value="1"/>
</dbReference>
<gene>
    <name evidence="11" type="ORF">LPTSP2_25780</name>
</gene>
<dbReference type="PANTHER" id="PTHR43298">
    <property type="entry name" value="MULTIDRUG RESISTANCE PROTEIN NORM-RELATED"/>
    <property type="match status" value="1"/>
</dbReference>
<proteinExistence type="predicted"/>
<dbReference type="InterPro" id="IPR050222">
    <property type="entry name" value="MATE_MdtK"/>
</dbReference>
<feature type="transmembrane region" description="Helical" evidence="10">
    <location>
        <begin position="401"/>
        <end position="421"/>
    </location>
</feature>
<feature type="transmembrane region" description="Helical" evidence="10">
    <location>
        <begin position="60"/>
        <end position="80"/>
    </location>
</feature>
<evidence type="ECO:0000256" key="10">
    <source>
        <dbReference type="SAM" id="Phobius"/>
    </source>
</evidence>
<dbReference type="AlphaFoldDB" id="A0A2P2DF58"/>
<accession>A0A2P2DF58</accession>
<feature type="transmembrane region" description="Helical" evidence="10">
    <location>
        <begin position="241"/>
        <end position="262"/>
    </location>
</feature>
<dbReference type="GO" id="GO:0006811">
    <property type="term" value="P:monoatomic ion transport"/>
    <property type="evidence" value="ECO:0007669"/>
    <property type="project" value="UniProtKB-KW"/>
</dbReference>
<evidence type="ECO:0000256" key="2">
    <source>
        <dbReference type="ARBA" id="ARBA00022448"/>
    </source>
</evidence>
<dbReference type="GO" id="GO:0042910">
    <property type="term" value="F:xenobiotic transmembrane transporter activity"/>
    <property type="evidence" value="ECO:0007669"/>
    <property type="project" value="InterPro"/>
</dbReference>
<feature type="transmembrane region" description="Helical" evidence="10">
    <location>
        <begin position="133"/>
        <end position="156"/>
    </location>
</feature>
<dbReference type="EMBL" id="BFAZ01000009">
    <property type="protein sequence ID" value="GBF43281.1"/>
    <property type="molecule type" value="Genomic_DNA"/>
</dbReference>
<dbReference type="InterPro" id="IPR048279">
    <property type="entry name" value="MdtK-like"/>
</dbReference>
<keyword evidence="7" id="KW-0406">Ion transport</keyword>
<evidence type="ECO:0000256" key="3">
    <source>
        <dbReference type="ARBA" id="ARBA00022449"/>
    </source>
</evidence>
<feature type="transmembrane region" description="Helical" evidence="10">
    <location>
        <begin position="176"/>
        <end position="196"/>
    </location>
</feature>
<name>A0A2P2DF58_9LEPT</name>
<evidence type="ECO:0000313" key="12">
    <source>
        <dbReference type="Proteomes" id="UP000245206"/>
    </source>
</evidence>
<keyword evidence="6 10" id="KW-1133">Transmembrane helix</keyword>
<comment type="caution">
    <text evidence="11">The sequence shown here is derived from an EMBL/GenBank/DDBJ whole genome shotgun (WGS) entry which is preliminary data.</text>
</comment>
<evidence type="ECO:0000256" key="5">
    <source>
        <dbReference type="ARBA" id="ARBA00022692"/>
    </source>
</evidence>
<keyword evidence="12" id="KW-1185">Reference proteome</keyword>
<evidence type="ECO:0000256" key="8">
    <source>
        <dbReference type="ARBA" id="ARBA00023136"/>
    </source>
</evidence>
<feature type="transmembrane region" description="Helical" evidence="10">
    <location>
        <begin position="100"/>
        <end position="121"/>
    </location>
</feature>
<dbReference type="NCBIfam" id="TIGR00797">
    <property type="entry name" value="matE"/>
    <property type="match status" value="1"/>
</dbReference>
<dbReference type="GO" id="GO:0005886">
    <property type="term" value="C:plasma membrane"/>
    <property type="evidence" value="ECO:0007669"/>
    <property type="project" value="UniProtKB-SubCell"/>
</dbReference>
<sequence>MTLSIGAILGLDYFFQCETKFQGVNIHKGGCVDRYTYKNDKTMLHKIRRILKPTRLNQKILGLAIPVFFGMISYTAIMVADTAMVGKLGEVPLASVGFGGMVYFSIFAFLMGGSMAVQIIVARRFGEKNERGVGITLVNSIYLSLVLGSLLSYFGYIYAPNLMAWIGDDPEVIEVAGVYLSYRFIGTVLFFVGFALRGFFDGIGIVQVGMISSIVAAVTNIFFNWLLIFGNWGFPAMGVKGAAIASSLSSVPSLLVVVFYFFRKDVIKFFRYQIFSPSYEILKELCVVGFAPALEGTLVNFAFSGFYKIAGMISTTTLASASVVLTCLSLSFMPGFSFGIAATTILGQAMGQGKIRLAYEGTMRSATFSAIVMGSMGLFFILGGPWLISLFTDVPAVMKEAYPALCIVALIQVGDAYHMVVGSALRSAGMMYYVMYVYLIVSFLIMLPLAYLFGIVLAWGTIGIWSAFFIWILMMAVLFVGKFRRKEWVSIRI</sequence>
<organism evidence="11 12">
    <name type="scientific">Leptospira ellinghausenii</name>
    <dbReference type="NCBI Taxonomy" id="1917822"/>
    <lineage>
        <taxon>Bacteria</taxon>
        <taxon>Pseudomonadati</taxon>
        <taxon>Spirochaetota</taxon>
        <taxon>Spirochaetia</taxon>
        <taxon>Leptospirales</taxon>
        <taxon>Leptospiraceae</taxon>
        <taxon>Leptospira</taxon>
    </lineage>
</organism>
<evidence type="ECO:0000256" key="6">
    <source>
        <dbReference type="ARBA" id="ARBA00022989"/>
    </source>
</evidence>
<feature type="transmembrane region" description="Helical" evidence="10">
    <location>
        <begin position="208"/>
        <end position="229"/>
    </location>
</feature>
<feature type="transmembrane region" description="Helical" evidence="10">
    <location>
        <begin position="323"/>
        <end position="347"/>
    </location>
</feature>
<evidence type="ECO:0000256" key="4">
    <source>
        <dbReference type="ARBA" id="ARBA00022475"/>
    </source>
</evidence>
<evidence type="ECO:0000313" key="11">
    <source>
        <dbReference type="EMBL" id="GBF43281.1"/>
    </source>
</evidence>
<feature type="transmembrane region" description="Helical" evidence="10">
    <location>
        <begin position="368"/>
        <end position="389"/>
    </location>
</feature>
<dbReference type="InterPro" id="IPR002528">
    <property type="entry name" value="MATE_fam"/>
</dbReference>
<keyword evidence="8 10" id="KW-0472">Membrane</keyword>
<feature type="transmembrane region" description="Helical" evidence="10">
    <location>
        <begin position="462"/>
        <end position="483"/>
    </location>
</feature>
<reference evidence="12" key="1">
    <citation type="journal article" date="2019" name="Microbiol. Immunol.">
        <title>Molecular and phenotypic characterization of Leptospira johnsonii sp. nov., Leptospira ellinghausenii sp. nov. and Leptospira ryugenii sp. nov. isolated from soil and water in Japan.</title>
        <authorList>
            <person name="Masuzawa T."/>
            <person name="Saito M."/>
            <person name="Nakao R."/>
            <person name="Nikaido Y."/>
            <person name="Matsumoto M."/>
            <person name="Ogawa M."/>
            <person name="Yokoyama M."/>
            <person name="Hidaka Y."/>
            <person name="Tomita J."/>
            <person name="Sakakibara K."/>
            <person name="Suzuki K."/>
            <person name="Yasuda S."/>
            <person name="Sato H."/>
            <person name="Yamaguchi M."/>
            <person name="Yoshida S.I."/>
            <person name="Koizumi N."/>
            <person name="Kawamura Y."/>
        </authorList>
    </citation>
    <scope>NUCLEOTIDE SEQUENCE [LARGE SCALE GENOMIC DNA]</scope>
    <source>
        <strain evidence="12">E18</strain>
    </source>
</reference>
<dbReference type="Pfam" id="PF01554">
    <property type="entry name" value="MatE"/>
    <property type="match status" value="2"/>
</dbReference>
<protein>
    <recommendedName>
        <fullName evidence="9">Multidrug-efflux transporter</fullName>
    </recommendedName>
</protein>
<feature type="transmembrane region" description="Helical" evidence="10">
    <location>
        <begin position="433"/>
        <end position="456"/>
    </location>
</feature>
<dbReference type="CDD" id="cd13133">
    <property type="entry name" value="MATE_like_7"/>
    <property type="match status" value="1"/>
</dbReference>
<dbReference type="PANTHER" id="PTHR43298:SF2">
    <property type="entry name" value="FMN_FAD EXPORTER YEEO-RELATED"/>
    <property type="match status" value="1"/>
</dbReference>
<comment type="subcellular location">
    <subcellularLocation>
        <location evidence="1">Cell membrane</location>
        <topology evidence="1">Multi-pass membrane protein</topology>
    </subcellularLocation>
</comment>
<feature type="transmembrane region" description="Helical" evidence="10">
    <location>
        <begin position="282"/>
        <end position="303"/>
    </location>
</feature>
<evidence type="ECO:0000256" key="9">
    <source>
        <dbReference type="ARBA" id="ARBA00031636"/>
    </source>
</evidence>